<gene>
    <name evidence="1" type="ORF">BDR25DRAFT_392567</name>
</gene>
<dbReference type="EMBL" id="MU003500">
    <property type="protein sequence ID" value="KAF2473430.1"/>
    <property type="molecule type" value="Genomic_DNA"/>
</dbReference>
<evidence type="ECO:0000313" key="2">
    <source>
        <dbReference type="Proteomes" id="UP000799755"/>
    </source>
</evidence>
<accession>A0ACB6R2V3</accession>
<evidence type="ECO:0000313" key="1">
    <source>
        <dbReference type="EMBL" id="KAF2473430.1"/>
    </source>
</evidence>
<dbReference type="Proteomes" id="UP000799755">
    <property type="component" value="Unassembled WGS sequence"/>
</dbReference>
<name>A0ACB6R2V3_9PLEO</name>
<keyword evidence="2" id="KW-1185">Reference proteome</keyword>
<proteinExistence type="predicted"/>
<protein>
    <submittedName>
        <fullName evidence="1">Uncharacterized protein</fullName>
    </submittedName>
</protein>
<comment type="caution">
    <text evidence="1">The sequence shown here is derived from an EMBL/GenBank/DDBJ whole genome shotgun (WGS) entry which is preliminary data.</text>
</comment>
<sequence>MSVRAVGLLFFVSIQSRAICADLGAEPHSSWTGPNASPSLPANPCHILSPTCCINPSNGLVIPKPPQMADFAPYQDVPETQRALSPPLPSNSPRPSPRASLDRTRNIGTAAVTSPHSQTFPQREYFGNQQEPERVAWNAVPGGFGGGREDVDMFETRLGLRMDYEACLAYLLLPPAGGVLLLVLEHRSDYVRFHAWQSSLLFAFVFVVHIIFSWSSIISWLLFIGDLGLIGFLTWHAYKDAETLDRYEVPFFGPLASSILDDE</sequence>
<reference evidence="1" key="1">
    <citation type="journal article" date="2020" name="Stud. Mycol.">
        <title>101 Dothideomycetes genomes: a test case for predicting lifestyles and emergence of pathogens.</title>
        <authorList>
            <person name="Haridas S."/>
            <person name="Albert R."/>
            <person name="Binder M."/>
            <person name="Bloem J."/>
            <person name="Labutti K."/>
            <person name="Salamov A."/>
            <person name="Andreopoulos B."/>
            <person name="Baker S."/>
            <person name="Barry K."/>
            <person name="Bills G."/>
            <person name="Bluhm B."/>
            <person name="Cannon C."/>
            <person name="Castanera R."/>
            <person name="Culley D."/>
            <person name="Daum C."/>
            <person name="Ezra D."/>
            <person name="Gonzalez J."/>
            <person name="Henrissat B."/>
            <person name="Kuo A."/>
            <person name="Liang C."/>
            <person name="Lipzen A."/>
            <person name="Lutzoni F."/>
            <person name="Magnuson J."/>
            <person name="Mondo S."/>
            <person name="Nolan M."/>
            <person name="Ohm R."/>
            <person name="Pangilinan J."/>
            <person name="Park H.-J."/>
            <person name="Ramirez L."/>
            <person name="Alfaro M."/>
            <person name="Sun H."/>
            <person name="Tritt A."/>
            <person name="Yoshinaga Y."/>
            <person name="Zwiers L.-H."/>
            <person name="Turgeon B."/>
            <person name="Goodwin S."/>
            <person name="Spatafora J."/>
            <person name="Crous P."/>
            <person name="Grigoriev I."/>
        </authorList>
    </citation>
    <scope>NUCLEOTIDE SEQUENCE</scope>
    <source>
        <strain evidence="1">ATCC 200398</strain>
    </source>
</reference>
<organism evidence="1 2">
    <name type="scientific">Lindgomyces ingoldianus</name>
    <dbReference type="NCBI Taxonomy" id="673940"/>
    <lineage>
        <taxon>Eukaryota</taxon>
        <taxon>Fungi</taxon>
        <taxon>Dikarya</taxon>
        <taxon>Ascomycota</taxon>
        <taxon>Pezizomycotina</taxon>
        <taxon>Dothideomycetes</taxon>
        <taxon>Pleosporomycetidae</taxon>
        <taxon>Pleosporales</taxon>
        <taxon>Lindgomycetaceae</taxon>
        <taxon>Lindgomyces</taxon>
    </lineage>
</organism>